<dbReference type="AlphaFoldDB" id="A0A4Y2FID4"/>
<dbReference type="Proteomes" id="UP000499080">
    <property type="component" value="Unassembled WGS sequence"/>
</dbReference>
<dbReference type="EMBL" id="BGPR01250734">
    <property type="protein sequence ID" value="GBM41252.1"/>
    <property type="molecule type" value="Genomic_DNA"/>
</dbReference>
<evidence type="ECO:0000313" key="1">
    <source>
        <dbReference type="EMBL" id="GBM41252.1"/>
    </source>
</evidence>
<protein>
    <submittedName>
        <fullName evidence="1">Uncharacterized protein</fullName>
    </submittedName>
</protein>
<sequence length="125" mass="14655">MACFTFTERPLHAKWRDSTPYRSNFQSIHLGGSFTEAPCKRSLRSHRATAPTPPAFNTYPLPFDYPFPTRLHFVVFAFVRQLRRPFPGSHFSFMTQHSKWKTNEYKDTNFWTALTTGFGVVRYPN</sequence>
<gene>
    <name evidence="2" type="ORF">AVEN_157704_1</name>
    <name evidence="1" type="ORF">AVEN_237487_1</name>
</gene>
<reference evidence="1 3" key="1">
    <citation type="journal article" date="2019" name="Sci. Rep.">
        <title>Orb-weaving spider Araneus ventricosus genome elucidates the spidroin gene catalogue.</title>
        <authorList>
            <person name="Kono N."/>
            <person name="Nakamura H."/>
            <person name="Ohtoshi R."/>
            <person name="Moran D.A.P."/>
            <person name="Shinohara A."/>
            <person name="Yoshida Y."/>
            <person name="Fujiwara M."/>
            <person name="Mori M."/>
            <person name="Tomita M."/>
            <person name="Arakawa K."/>
        </authorList>
    </citation>
    <scope>NUCLEOTIDE SEQUENCE [LARGE SCALE GENOMIC DNA]</scope>
</reference>
<keyword evidence="3" id="KW-1185">Reference proteome</keyword>
<name>A0A4Y2FID4_ARAVE</name>
<accession>A0A4Y2FID4</accession>
<dbReference type="EMBL" id="BGPR01025672">
    <property type="protein sequence ID" value="GBN94775.1"/>
    <property type="molecule type" value="Genomic_DNA"/>
</dbReference>
<proteinExistence type="predicted"/>
<evidence type="ECO:0000313" key="2">
    <source>
        <dbReference type="EMBL" id="GBN94775.1"/>
    </source>
</evidence>
<evidence type="ECO:0000313" key="3">
    <source>
        <dbReference type="Proteomes" id="UP000499080"/>
    </source>
</evidence>
<comment type="caution">
    <text evidence="1">The sequence shown here is derived from an EMBL/GenBank/DDBJ whole genome shotgun (WGS) entry which is preliminary data.</text>
</comment>
<organism evidence="1 3">
    <name type="scientific">Araneus ventricosus</name>
    <name type="common">Orbweaver spider</name>
    <name type="synonym">Epeira ventricosa</name>
    <dbReference type="NCBI Taxonomy" id="182803"/>
    <lineage>
        <taxon>Eukaryota</taxon>
        <taxon>Metazoa</taxon>
        <taxon>Ecdysozoa</taxon>
        <taxon>Arthropoda</taxon>
        <taxon>Chelicerata</taxon>
        <taxon>Arachnida</taxon>
        <taxon>Araneae</taxon>
        <taxon>Araneomorphae</taxon>
        <taxon>Entelegynae</taxon>
        <taxon>Araneoidea</taxon>
        <taxon>Araneidae</taxon>
        <taxon>Araneus</taxon>
    </lineage>
</organism>